<reference evidence="1 2" key="1">
    <citation type="submission" date="2024-06" db="EMBL/GenBank/DDBJ databases">
        <title>Sorghum-associated microbial communities from plants grown in Nebraska, USA.</title>
        <authorList>
            <person name="Schachtman D."/>
        </authorList>
    </citation>
    <scope>NUCLEOTIDE SEQUENCE [LARGE SCALE GENOMIC DNA]</scope>
    <source>
        <strain evidence="1 2">1288</strain>
    </source>
</reference>
<keyword evidence="2" id="KW-1185">Reference proteome</keyword>
<gene>
    <name evidence="1" type="ORF">ABIC55_002146</name>
</gene>
<evidence type="ECO:0000313" key="1">
    <source>
        <dbReference type="EMBL" id="MET3657059.1"/>
    </source>
</evidence>
<dbReference type="PANTHER" id="PTHR10948">
    <property type="entry name" value="TRANSPOSASE"/>
    <property type="match status" value="1"/>
</dbReference>
<comment type="caution">
    <text evidence="1">The sequence shown here is derived from an EMBL/GenBank/DDBJ whole genome shotgun (WGS) entry which is preliminary data.</text>
</comment>
<dbReference type="InterPro" id="IPR051917">
    <property type="entry name" value="Transposase-Integrase"/>
</dbReference>
<dbReference type="EMBL" id="JBEPME010000002">
    <property type="protein sequence ID" value="MET3657059.1"/>
    <property type="molecule type" value="Genomic_DNA"/>
</dbReference>
<organism evidence="1 2">
    <name type="scientific">Sporosarcina psychrophila</name>
    <name type="common">Bacillus psychrophilus</name>
    <dbReference type="NCBI Taxonomy" id="1476"/>
    <lineage>
        <taxon>Bacteria</taxon>
        <taxon>Bacillati</taxon>
        <taxon>Bacillota</taxon>
        <taxon>Bacilli</taxon>
        <taxon>Bacillales</taxon>
        <taxon>Caryophanaceae</taxon>
        <taxon>Sporosarcina</taxon>
    </lineage>
</organism>
<dbReference type="InterPro" id="IPR012337">
    <property type="entry name" value="RNaseH-like_sf"/>
</dbReference>
<accession>A0ABV2K7J8</accession>
<evidence type="ECO:0000313" key="2">
    <source>
        <dbReference type="Proteomes" id="UP001549104"/>
    </source>
</evidence>
<protein>
    <submittedName>
        <fullName evidence="1">IS30 family transposase</fullName>
    </submittedName>
</protein>
<proteinExistence type="predicted"/>
<dbReference type="PANTHER" id="PTHR10948:SF23">
    <property type="entry name" value="TRANSPOSASE INSI FOR INSERTION SEQUENCE ELEMENT IS30A-RELATED"/>
    <property type="match status" value="1"/>
</dbReference>
<sequence length="80" mass="9269">MNYETNFAKLFKTIIADNGSEFSELNTSVFREGTEVFFAHPYTSCERGTDEDHNGLIHRFIPKWKTITSVSEDTIRYAEN</sequence>
<name>A0ABV2K7J8_SPOPS</name>
<dbReference type="Proteomes" id="UP001549104">
    <property type="component" value="Unassembled WGS sequence"/>
</dbReference>
<dbReference type="SUPFAM" id="SSF53098">
    <property type="entry name" value="Ribonuclease H-like"/>
    <property type="match status" value="1"/>
</dbReference>